<dbReference type="SUPFAM" id="SSF56935">
    <property type="entry name" value="Porins"/>
    <property type="match status" value="1"/>
</dbReference>
<accession>A0A4Q0U770</accession>
<evidence type="ECO:0000313" key="2">
    <source>
        <dbReference type="Proteomes" id="UP000711407"/>
    </source>
</evidence>
<dbReference type="EMBL" id="DYXT01000022">
    <property type="protein sequence ID" value="HJE38904.1"/>
    <property type="molecule type" value="Genomic_DNA"/>
</dbReference>
<gene>
    <name evidence="1" type="primary">porQ</name>
    <name evidence="1" type="ORF">K8V47_03990</name>
</gene>
<comment type="caution">
    <text evidence="1">The sequence shown here is derived from an EMBL/GenBank/DDBJ whole genome shotgun (WGS) entry which is preliminary data.</text>
</comment>
<organism evidence="1 2">
    <name type="scientific">Candidatus Amulumruptor caecigallinarius</name>
    <dbReference type="NCBI Taxonomy" id="2109911"/>
    <lineage>
        <taxon>Bacteria</taxon>
        <taxon>Pseudomonadati</taxon>
        <taxon>Bacteroidota</taxon>
        <taxon>Bacteroidia</taxon>
        <taxon>Bacteroidales</taxon>
        <taxon>Muribaculaceae</taxon>
        <taxon>Candidatus Amulumruptor</taxon>
    </lineage>
</organism>
<evidence type="ECO:0000313" key="1">
    <source>
        <dbReference type="EMBL" id="HJE38904.1"/>
    </source>
</evidence>
<reference evidence="1" key="2">
    <citation type="submission" date="2021-09" db="EMBL/GenBank/DDBJ databases">
        <authorList>
            <person name="Gilroy R."/>
        </authorList>
    </citation>
    <scope>NUCLEOTIDE SEQUENCE</scope>
    <source>
        <strain evidence="1">4100</strain>
    </source>
</reference>
<protein>
    <submittedName>
        <fullName evidence="1">Type IX secretion system protein PorQ</fullName>
    </submittedName>
</protein>
<dbReference type="Gene3D" id="2.40.160.60">
    <property type="entry name" value="Outer membrane protein transport protein (OMPP1/FadL/TodX)"/>
    <property type="match status" value="1"/>
</dbReference>
<dbReference type="NCBIfam" id="NF033711">
    <property type="entry name" value="T9SS_PorQ"/>
    <property type="match status" value="1"/>
</dbReference>
<dbReference type="Proteomes" id="UP000711407">
    <property type="component" value="Unassembled WGS sequence"/>
</dbReference>
<sequence>MSFYKPTVNHYLRSLYVCFLSAISLCGVTAAAQESNSAYDFLNVTSSAKAYGLGGANISTIGAGIDMIEQNPALLGPELGMAASANYTRWLGSSNFAGAKFAHPINDRMAYAVGLQYYGYGDFEGYNEWGISTGTFSAQDVNFFGSLSHDFTDRLRGGVTVKVIYSGYEEYTAWAMAADLGINYYDDEHDLSLSAVVTNLGGQIKRFTDSYDRLPVDVRLGWSQRFGTFPIRWSVTAWNLTKWKLPYYDIRNNEGTHSELVLKDKFMSNLFRHLIFSADLCSSERFYISLGYNYKTRTDMATYDRNFFSGMYLGAGVKAGMFGVNVACAQPHSGGMTLMLNISTDLSKFLKQ</sequence>
<reference evidence="1" key="1">
    <citation type="journal article" date="2021" name="PeerJ">
        <title>Extensive microbial diversity within the chicken gut microbiome revealed by metagenomics and culture.</title>
        <authorList>
            <person name="Gilroy R."/>
            <person name="Ravi A."/>
            <person name="Getino M."/>
            <person name="Pursley I."/>
            <person name="Horton D.L."/>
            <person name="Alikhan N.F."/>
            <person name="Baker D."/>
            <person name="Gharbi K."/>
            <person name="Hall N."/>
            <person name="Watson M."/>
            <person name="Adriaenssens E.M."/>
            <person name="Foster-Nyarko E."/>
            <person name="Jarju S."/>
            <person name="Secka A."/>
            <person name="Antonio M."/>
            <person name="Oren A."/>
            <person name="Chaudhuri R.R."/>
            <person name="La Ragione R."/>
            <person name="Hildebrand F."/>
            <person name="Pallen M.J."/>
        </authorList>
    </citation>
    <scope>NUCLEOTIDE SEQUENCE</scope>
    <source>
        <strain evidence="1">4100</strain>
    </source>
</reference>
<name>A0A4Q0U770_9BACT</name>
<proteinExistence type="predicted"/>
<dbReference type="AlphaFoldDB" id="A0A4Q0U770"/>
<dbReference type="NCBIfam" id="NF033709">
    <property type="entry name" value="PorV_fam"/>
    <property type="match status" value="1"/>
</dbReference>